<protein>
    <submittedName>
        <fullName evidence="2">Uncharacterized protein</fullName>
    </submittedName>
</protein>
<feature type="compositionally biased region" description="Polar residues" evidence="1">
    <location>
        <begin position="8"/>
        <end position="20"/>
    </location>
</feature>
<gene>
    <name evidence="2" type="ORF">CCMA1212_010855</name>
</gene>
<organism evidence="2 3">
    <name type="scientific">Trichoderma ghanense</name>
    <dbReference type="NCBI Taxonomy" id="65468"/>
    <lineage>
        <taxon>Eukaryota</taxon>
        <taxon>Fungi</taxon>
        <taxon>Dikarya</taxon>
        <taxon>Ascomycota</taxon>
        <taxon>Pezizomycotina</taxon>
        <taxon>Sordariomycetes</taxon>
        <taxon>Hypocreomycetidae</taxon>
        <taxon>Hypocreales</taxon>
        <taxon>Hypocreaceae</taxon>
        <taxon>Trichoderma</taxon>
    </lineage>
</organism>
<name>A0ABY2GQ31_9HYPO</name>
<feature type="region of interest" description="Disordered" evidence="1">
    <location>
        <begin position="111"/>
        <end position="138"/>
    </location>
</feature>
<evidence type="ECO:0000313" key="2">
    <source>
        <dbReference type="EMBL" id="TFA97406.1"/>
    </source>
</evidence>
<evidence type="ECO:0000313" key="3">
    <source>
        <dbReference type="Proteomes" id="UP001642720"/>
    </source>
</evidence>
<dbReference type="Proteomes" id="UP001642720">
    <property type="component" value="Unassembled WGS sequence"/>
</dbReference>
<reference evidence="2 3" key="1">
    <citation type="submission" date="2018-01" db="EMBL/GenBank/DDBJ databases">
        <title>Genome characterization of the sugarcane-associated fungus Trichoderma ghanense CCMA-1212 and their application in lignocelulose bioconversion.</title>
        <authorList>
            <person name="Steindorff A.S."/>
            <person name="Mendes T.D."/>
            <person name="Vilela E.S.D."/>
            <person name="Rodrigues D.S."/>
            <person name="Formighieri E.F."/>
            <person name="Melo I.S."/>
            <person name="Favaro L.C.L."/>
        </authorList>
    </citation>
    <scope>NUCLEOTIDE SEQUENCE [LARGE SCALE GENOMIC DNA]</scope>
    <source>
        <strain evidence="2 3">CCMA-1212</strain>
    </source>
</reference>
<accession>A0ABY2GQ31</accession>
<proteinExistence type="predicted"/>
<sequence length="138" mass="14786">MTKRKYLSWNNRDASKQASKANRAKQHNPPPPPSSSHGSSWAHLAGLPSCAALLATVPRPPSFMPSSLLPTIAPRWLLGMLGMHVSKRSLPGPASSSASDSVPLLMLTDAAKKKKKRDKMAEATASGAPPEMHWATQK</sequence>
<dbReference type="GeneID" id="300582332"/>
<comment type="caution">
    <text evidence="2">The sequence shown here is derived from an EMBL/GenBank/DDBJ whole genome shotgun (WGS) entry which is preliminary data.</text>
</comment>
<keyword evidence="3" id="KW-1185">Reference proteome</keyword>
<dbReference type="EMBL" id="PPTA01000035">
    <property type="protein sequence ID" value="TFA97406.1"/>
    <property type="molecule type" value="Genomic_DNA"/>
</dbReference>
<feature type="region of interest" description="Disordered" evidence="1">
    <location>
        <begin position="1"/>
        <end position="42"/>
    </location>
</feature>
<evidence type="ECO:0000256" key="1">
    <source>
        <dbReference type="SAM" id="MobiDB-lite"/>
    </source>
</evidence>
<dbReference type="RefSeq" id="XP_073553608.1">
    <property type="nucleotide sequence ID" value="XM_073707882.1"/>
</dbReference>